<dbReference type="Proteomes" id="UP000298050">
    <property type="component" value="Unassembled WGS sequence"/>
</dbReference>
<dbReference type="PROSITE" id="PS00041">
    <property type="entry name" value="HTH_ARAC_FAMILY_1"/>
    <property type="match status" value="1"/>
</dbReference>
<dbReference type="Gene3D" id="1.10.10.60">
    <property type="entry name" value="Homeodomain-like"/>
    <property type="match status" value="1"/>
</dbReference>
<dbReference type="SMART" id="SM00342">
    <property type="entry name" value="HTH_ARAC"/>
    <property type="match status" value="1"/>
</dbReference>
<dbReference type="AlphaFoldDB" id="A0A4Z0M9Y8"/>
<evidence type="ECO:0000256" key="1">
    <source>
        <dbReference type="ARBA" id="ARBA00023015"/>
    </source>
</evidence>
<organism evidence="5 6">
    <name type="scientific">Mangrovimicrobium sediminis</name>
    <dbReference type="NCBI Taxonomy" id="2562682"/>
    <lineage>
        <taxon>Bacteria</taxon>
        <taxon>Pseudomonadati</taxon>
        <taxon>Pseudomonadota</taxon>
        <taxon>Gammaproteobacteria</taxon>
        <taxon>Cellvibrionales</taxon>
        <taxon>Halieaceae</taxon>
        <taxon>Mangrovimicrobium</taxon>
    </lineage>
</organism>
<reference evidence="5 6" key="1">
    <citation type="submission" date="2019-04" db="EMBL/GenBank/DDBJ databases">
        <title>Taxonomy of novel Haliea sp. from mangrove soil of West Coast of India.</title>
        <authorList>
            <person name="Verma A."/>
            <person name="Kumar P."/>
            <person name="Krishnamurthi S."/>
        </authorList>
    </citation>
    <scope>NUCLEOTIDE SEQUENCE [LARGE SCALE GENOMIC DNA]</scope>
    <source>
        <strain evidence="5 6">SAOS-164</strain>
    </source>
</reference>
<protein>
    <submittedName>
        <fullName evidence="5">AraC family transcriptional regulator</fullName>
    </submittedName>
</protein>
<proteinExistence type="predicted"/>
<dbReference type="PRINTS" id="PR00032">
    <property type="entry name" value="HTHARAC"/>
</dbReference>
<evidence type="ECO:0000256" key="3">
    <source>
        <dbReference type="ARBA" id="ARBA00023163"/>
    </source>
</evidence>
<dbReference type="Pfam" id="PF12833">
    <property type="entry name" value="HTH_18"/>
    <property type="match status" value="1"/>
</dbReference>
<dbReference type="OrthoDB" id="34150at2"/>
<dbReference type="PANTHER" id="PTHR43436">
    <property type="entry name" value="ARAC-FAMILY TRANSCRIPTIONAL REGULATOR"/>
    <property type="match status" value="1"/>
</dbReference>
<evidence type="ECO:0000313" key="5">
    <source>
        <dbReference type="EMBL" id="TGD76216.1"/>
    </source>
</evidence>
<evidence type="ECO:0000313" key="6">
    <source>
        <dbReference type="Proteomes" id="UP000298050"/>
    </source>
</evidence>
<dbReference type="Pfam" id="PF06719">
    <property type="entry name" value="AraC_N"/>
    <property type="match status" value="1"/>
</dbReference>
<dbReference type="SUPFAM" id="SSF46689">
    <property type="entry name" value="Homeodomain-like"/>
    <property type="match status" value="2"/>
</dbReference>
<name>A0A4Z0M9Y8_9GAMM</name>
<accession>A0A4Z0M9Y8</accession>
<keyword evidence="3" id="KW-0804">Transcription</keyword>
<dbReference type="InterPro" id="IPR009057">
    <property type="entry name" value="Homeodomain-like_sf"/>
</dbReference>
<dbReference type="InterPro" id="IPR020449">
    <property type="entry name" value="Tscrpt_reg_AraC-type_HTH"/>
</dbReference>
<sequence length="289" mass="32171">MFSAQCIDTLLRLLPQPAVDPSVYPGITLIRSDSTTPCTAIIYQPVFYIVIQGQKMSLLAGETYRYDSGRFLASSVPLPMEGMVTRASAREPYLAIKLDVDSRVIMELLQELPELVPAQDASRGVCVCPVSKPLVEAVERLVASLADPQRRRVLTPMLVREILFYGLLSPQGAQLAAFVTRDRHHQRIARVIRHIQENFDQPLDVNALASVASMSQSGLHQHFKAVTNASPLQYIKAIRLHRAHQLVAGEHKSVSEAAWQVGYQSVSQFSREYKRLFGQPPSQARALSQ</sequence>
<dbReference type="GO" id="GO:0003700">
    <property type="term" value="F:DNA-binding transcription factor activity"/>
    <property type="evidence" value="ECO:0007669"/>
    <property type="project" value="InterPro"/>
</dbReference>
<dbReference type="PROSITE" id="PS01124">
    <property type="entry name" value="HTH_ARAC_FAMILY_2"/>
    <property type="match status" value="1"/>
</dbReference>
<evidence type="ECO:0000256" key="2">
    <source>
        <dbReference type="ARBA" id="ARBA00023125"/>
    </source>
</evidence>
<keyword evidence="2" id="KW-0238">DNA-binding</keyword>
<dbReference type="RefSeq" id="WP_135440793.1">
    <property type="nucleotide sequence ID" value="NZ_SRLE01000001.1"/>
</dbReference>
<dbReference type="EMBL" id="SRLE01000001">
    <property type="protein sequence ID" value="TGD76216.1"/>
    <property type="molecule type" value="Genomic_DNA"/>
</dbReference>
<dbReference type="GO" id="GO:0043565">
    <property type="term" value="F:sequence-specific DNA binding"/>
    <property type="evidence" value="ECO:0007669"/>
    <property type="project" value="InterPro"/>
</dbReference>
<keyword evidence="1" id="KW-0805">Transcription regulation</keyword>
<dbReference type="InterPro" id="IPR018062">
    <property type="entry name" value="HTH_AraC-typ_CS"/>
</dbReference>
<dbReference type="InterPro" id="IPR018060">
    <property type="entry name" value="HTH_AraC"/>
</dbReference>
<keyword evidence="6" id="KW-1185">Reference proteome</keyword>
<feature type="domain" description="HTH araC/xylS-type" evidence="4">
    <location>
        <begin position="189"/>
        <end position="287"/>
    </location>
</feature>
<dbReference type="PANTHER" id="PTHR43436:SF2">
    <property type="entry name" value="ARAC_XYLS FAMILY TRANSCRIPTIONAL REGULATOR"/>
    <property type="match status" value="1"/>
</dbReference>
<dbReference type="InterPro" id="IPR009594">
    <property type="entry name" value="Tscrpt_reg_HTH_AraC_N"/>
</dbReference>
<comment type="caution">
    <text evidence="5">The sequence shown here is derived from an EMBL/GenBank/DDBJ whole genome shotgun (WGS) entry which is preliminary data.</text>
</comment>
<gene>
    <name evidence="5" type="ORF">E4634_01335</name>
</gene>
<evidence type="ECO:0000259" key="4">
    <source>
        <dbReference type="PROSITE" id="PS01124"/>
    </source>
</evidence>